<evidence type="ECO:0000256" key="4">
    <source>
        <dbReference type="ARBA" id="ARBA00022989"/>
    </source>
</evidence>
<feature type="transmembrane region" description="Helical" evidence="6">
    <location>
        <begin position="220"/>
        <end position="243"/>
    </location>
</feature>
<reference evidence="8 9" key="1">
    <citation type="submission" date="2019-12" db="EMBL/GenBank/DDBJ databases">
        <title>Genomic-based taxomic classification of the family Erythrobacteraceae.</title>
        <authorList>
            <person name="Xu L."/>
        </authorList>
    </citation>
    <scope>NUCLEOTIDE SEQUENCE [LARGE SCALE GENOMIC DNA]</scope>
    <source>
        <strain evidence="8 9">100921-2</strain>
    </source>
</reference>
<evidence type="ECO:0000256" key="3">
    <source>
        <dbReference type="ARBA" id="ARBA00022692"/>
    </source>
</evidence>
<gene>
    <name evidence="8" type="ORF">GRI40_00865</name>
</gene>
<dbReference type="OrthoDB" id="7400989at2"/>
<dbReference type="PANTHER" id="PTHR23505">
    <property type="entry name" value="SPINSTER"/>
    <property type="match status" value="1"/>
</dbReference>
<feature type="transmembrane region" description="Helical" evidence="6">
    <location>
        <begin position="360"/>
        <end position="381"/>
    </location>
</feature>
<keyword evidence="4 6" id="KW-1133">Transmembrane helix</keyword>
<dbReference type="GO" id="GO:0022857">
    <property type="term" value="F:transmembrane transporter activity"/>
    <property type="evidence" value="ECO:0007669"/>
    <property type="project" value="InterPro"/>
</dbReference>
<evidence type="ECO:0000313" key="8">
    <source>
        <dbReference type="EMBL" id="MXO73774.1"/>
    </source>
</evidence>
<dbReference type="InterPro" id="IPR011701">
    <property type="entry name" value="MFS"/>
</dbReference>
<comment type="subcellular location">
    <subcellularLocation>
        <location evidence="1">Membrane</location>
        <topology evidence="1">Multi-pass membrane protein</topology>
    </subcellularLocation>
</comment>
<feature type="transmembrane region" description="Helical" evidence="6">
    <location>
        <begin position="85"/>
        <end position="104"/>
    </location>
</feature>
<comment type="caution">
    <text evidence="8">The sequence shown here is derived from an EMBL/GenBank/DDBJ whole genome shotgun (WGS) entry which is preliminary data.</text>
</comment>
<feature type="transmembrane region" description="Helical" evidence="6">
    <location>
        <begin position="51"/>
        <end position="73"/>
    </location>
</feature>
<dbReference type="InterPro" id="IPR044770">
    <property type="entry name" value="MFS_spinster-like"/>
</dbReference>
<sequence length="427" mass="45870">MASVPAEAAGRRGVTATLWILLIVYIFNFLDRQIVNILAEPIARDLQLSDTQIGLMTGLAFALFYTVLGLPIARYADRPGTSRPRLIALALAVWSAMTALCGLAQNFIQLLLARIGVGVGEAGCTPAAHSLISDLVPKERRSSALAFYALGIPIGSLLGMIIGGLLADTIGWRQAFIVVGLPGVFLAIIVLMVLKDPRHRVQENGTTPPPRMAMGTTLKAIFGSRALMLLLAAASFAAFLSYGKTTWATIFFQRTHDLSPGEVGLYFGIVNGIAGILGTWFGGKIADRWGATNRRHVLTAPALGMLIAAPLAWVGYNAADWRAALFILFVPTLLNSLYYGPTYSAVQGLVAPQARAMAAAVLLFFQNLIGLGLGPLAFGMLSDAIKPTFGEDSVQWVLYFAAFLGLIPALFFWRCSLRLDAELDRQT</sequence>
<dbReference type="SUPFAM" id="SSF103473">
    <property type="entry name" value="MFS general substrate transporter"/>
    <property type="match status" value="1"/>
</dbReference>
<evidence type="ECO:0000256" key="2">
    <source>
        <dbReference type="ARBA" id="ARBA00022448"/>
    </source>
</evidence>
<keyword evidence="3 6" id="KW-0812">Transmembrane</keyword>
<dbReference type="PANTHER" id="PTHR23505:SF79">
    <property type="entry name" value="PROTEIN SPINSTER"/>
    <property type="match status" value="1"/>
</dbReference>
<evidence type="ECO:0000313" key="9">
    <source>
        <dbReference type="Proteomes" id="UP000439522"/>
    </source>
</evidence>
<name>A0A6I4TAI8_9SPHN</name>
<keyword evidence="9" id="KW-1185">Reference proteome</keyword>
<dbReference type="EMBL" id="WTZA01000001">
    <property type="protein sequence ID" value="MXO73774.1"/>
    <property type="molecule type" value="Genomic_DNA"/>
</dbReference>
<dbReference type="PROSITE" id="PS50850">
    <property type="entry name" value="MFS"/>
    <property type="match status" value="1"/>
</dbReference>
<accession>A0A6I4TAI8</accession>
<feature type="transmembrane region" description="Helical" evidence="6">
    <location>
        <begin position="12"/>
        <end position="30"/>
    </location>
</feature>
<dbReference type="GO" id="GO:0016020">
    <property type="term" value="C:membrane"/>
    <property type="evidence" value="ECO:0007669"/>
    <property type="project" value="UniProtKB-SubCell"/>
</dbReference>
<dbReference type="InterPro" id="IPR020846">
    <property type="entry name" value="MFS_dom"/>
</dbReference>
<feature type="transmembrane region" description="Helical" evidence="6">
    <location>
        <begin position="263"/>
        <end position="283"/>
    </location>
</feature>
<evidence type="ECO:0000259" key="7">
    <source>
        <dbReference type="PROSITE" id="PS50850"/>
    </source>
</evidence>
<dbReference type="Proteomes" id="UP000439522">
    <property type="component" value="Unassembled WGS sequence"/>
</dbReference>
<feature type="transmembrane region" description="Helical" evidence="6">
    <location>
        <begin position="321"/>
        <end position="339"/>
    </location>
</feature>
<proteinExistence type="predicted"/>
<dbReference type="AlphaFoldDB" id="A0A6I4TAI8"/>
<feature type="transmembrane region" description="Helical" evidence="6">
    <location>
        <begin position="295"/>
        <end position="315"/>
    </location>
</feature>
<evidence type="ECO:0000256" key="1">
    <source>
        <dbReference type="ARBA" id="ARBA00004141"/>
    </source>
</evidence>
<feature type="transmembrane region" description="Helical" evidence="6">
    <location>
        <begin position="145"/>
        <end position="166"/>
    </location>
</feature>
<dbReference type="RefSeq" id="WP_160609597.1">
    <property type="nucleotide sequence ID" value="NZ_WTZA01000001.1"/>
</dbReference>
<dbReference type="CDD" id="cd17328">
    <property type="entry name" value="MFS_spinster_like"/>
    <property type="match status" value="1"/>
</dbReference>
<evidence type="ECO:0000256" key="5">
    <source>
        <dbReference type="ARBA" id="ARBA00023136"/>
    </source>
</evidence>
<dbReference type="Gene3D" id="1.20.1250.20">
    <property type="entry name" value="MFS general substrate transporter like domains"/>
    <property type="match status" value="1"/>
</dbReference>
<feature type="domain" description="Major facilitator superfamily (MFS) profile" evidence="7">
    <location>
        <begin position="17"/>
        <end position="420"/>
    </location>
</feature>
<organism evidence="8 9">
    <name type="scientific">Tsuneonella aeria</name>
    <dbReference type="NCBI Taxonomy" id="1837929"/>
    <lineage>
        <taxon>Bacteria</taxon>
        <taxon>Pseudomonadati</taxon>
        <taxon>Pseudomonadota</taxon>
        <taxon>Alphaproteobacteria</taxon>
        <taxon>Sphingomonadales</taxon>
        <taxon>Erythrobacteraceae</taxon>
        <taxon>Tsuneonella</taxon>
    </lineage>
</organism>
<dbReference type="Pfam" id="PF07690">
    <property type="entry name" value="MFS_1"/>
    <property type="match status" value="1"/>
</dbReference>
<keyword evidence="2" id="KW-0813">Transport</keyword>
<evidence type="ECO:0000256" key="6">
    <source>
        <dbReference type="SAM" id="Phobius"/>
    </source>
</evidence>
<feature type="transmembrane region" description="Helical" evidence="6">
    <location>
        <begin position="172"/>
        <end position="194"/>
    </location>
</feature>
<dbReference type="InterPro" id="IPR036259">
    <property type="entry name" value="MFS_trans_sf"/>
</dbReference>
<feature type="transmembrane region" description="Helical" evidence="6">
    <location>
        <begin position="393"/>
        <end position="413"/>
    </location>
</feature>
<protein>
    <submittedName>
        <fullName evidence="8">MFS transporter</fullName>
    </submittedName>
</protein>
<keyword evidence="5 6" id="KW-0472">Membrane</keyword>